<gene>
    <name evidence="3" type="ORF">CARG_00060</name>
</gene>
<evidence type="ECO:0000313" key="3">
    <source>
        <dbReference type="EMBL" id="AGU14221.1"/>
    </source>
</evidence>
<reference evidence="3 4" key="1">
    <citation type="journal article" date="2013" name="Genome Announc.">
        <title>Whole-Genome Sequence of the Clinical Strain Corynebacterium argentoratense DSM 44202, Isolated from a Human Throat Specimen.</title>
        <authorList>
            <person name="Bomholt C."/>
            <person name="Glaub A."/>
            <person name="Gravermann K."/>
            <person name="Albersmeier A."/>
            <person name="Brinkrolf K."/>
            <person name="Ruckert C."/>
            <person name="Tauch A."/>
        </authorList>
    </citation>
    <scope>NUCLEOTIDE SEQUENCE [LARGE SCALE GENOMIC DNA]</scope>
    <source>
        <strain evidence="3">DSM 44202</strain>
    </source>
</reference>
<evidence type="ECO:0000256" key="1">
    <source>
        <dbReference type="ARBA" id="ARBA00004328"/>
    </source>
</evidence>
<dbReference type="GeneID" id="78248909"/>
<evidence type="ECO:0000259" key="2">
    <source>
        <dbReference type="Pfam" id="PF05065"/>
    </source>
</evidence>
<feature type="domain" description="Phage capsid-like C-terminal" evidence="2">
    <location>
        <begin position="58"/>
        <end position="285"/>
    </location>
</feature>
<dbReference type="InterPro" id="IPR024455">
    <property type="entry name" value="Phage_capsid"/>
</dbReference>
<protein>
    <recommendedName>
        <fullName evidence="2">Phage capsid-like C-terminal domain-containing protein</fullName>
    </recommendedName>
</protein>
<comment type="subcellular location">
    <subcellularLocation>
        <location evidence="1">Virion</location>
    </subcellularLocation>
</comment>
<dbReference type="AlphaFoldDB" id="U3GW86"/>
<dbReference type="Gene3D" id="3.30.2400.10">
    <property type="entry name" value="Major capsid protein gp5"/>
    <property type="match status" value="1"/>
</dbReference>
<dbReference type="RefSeq" id="WP_020975341.1">
    <property type="nucleotide sequence ID" value="NC_022198.1"/>
</dbReference>
<dbReference type="Gene3D" id="3.30.2320.10">
    <property type="entry name" value="hypothetical protein PF0899 domain"/>
    <property type="match status" value="1"/>
</dbReference>
<dbReference type="KEGG" id="caz:CARG_00060"/>
<dbReference type="STRING" id="1348662.CARG_00060"/>
<dbReference type="SUPFAM" id="SSF56563">
    <property type="entry name" value="Major capsid protein gp5"/>
    <property type="match status" value="1"/>
</dbReference>
<dbReference type="OrthoDB" id="3726891at2"/>
<name>U3GW86_9CORY</name>
<keyword evidence="4" id="KW-1185">Reference proteome</keyword>
<dbReference type="Proteomes" id="UP000016943">
    <property type="component" value="Chromosome"/>
</dbReference>
<proteinExistence type="predicted"/>
<accession>U3GW86</accession>
<evidence type="ECO:0000313" key="4">
    <source>
        <dbReference type="Proteomes" id="UP000016943"/>
    </source>
</evidence>
<sequence length="290" mass="32093">MGIITSGENKPGVYQPDIEIVTPRDMLAWSVLYHISNPIDVETSDWTTVRSAVLPHMDNATWVDEGKEIPEANAELAEITFHTRKIAMIQTVSTEMYGQHKQNAEGSRLREDLLEGFRLGLIHKVDNAIITDNDERSKGLANIDGKTKIEATPGNYDCVIDAVAELESLGAYKPDMRLTLSPKTWATMLKMKRAQGSAETLINPTAYTIPGSTGENRAQIHGIPIATSRFIPDGKAYLTDVRNIVSVATPIEFEESMHEAFSYDAVKIRAKTRIGWGVADPKRIAEITIN</sequence>
<dbReference type="NCBIfam" id="TIGR01554">
    <property type="entry name" value="major_cap_HK97"/>
    <property type="match status" value="1"/>
</dbReference>
<dbReference type="HOGENOM" id="CLU_958823_0_0_11"/>
<dbReference type="PATRIC" id="fig|1348662.3.peg.11"/>
<dbReference type="EMBL" id="CP006365">
    <property type="protein sequence ID" value="AGU14221.1"/>
    <property type="molecule type" value="Genomic_DNA"/>
</dbReference>
<organism evidence="3 4">
    <name type="scientific">Corynebacterium argentoratense DSM 44202</name>
    <dbReference type="NCBI Taxonomy" id="1348662"/>
    <lineage>
        <taxon>Bacteria</taxon>
        <taxon>Bacillati</taxon>
        <taxon>Actinomycetota</taxon>
        <taxon>Actinomycetes</taxon>
        <taxon>Mycobacteriales</taxon>
        <taxon>Corynebacteriaceae</taxon>
        <taxon>Corynebacterium</taxon>
    </lineage>
</organism>
<dbReference type="InterPro" id="IPR054612">
    <property type="entry name" value="Phage_capsid-like_C"/>
</dbReference>
<dbReference type="Pfam" id="PF05065">
    <property type="entry name" value="Phage_capsid"/>
    <property type="match status" value="1"/>
</dbReference>